<dbReference type="PROSITE" id="PS50293">
    <property type="entry name" value="TPR_REGION"/>
    <property type="match status" value="1"/>
</dbReference>
<keyword evidence="4" id="KW-0812">Transmembrane</keyword>
<gene>
    <name evidence="5" type="ORF">SAMN04488029_1592</name>
</gene>
<organism evidence="5 6">
    <name type="scientific">Reichenbachiella faecimaris</name>
    <dbReference type="NCBI Taxonomy" id="692418"/>
    <lineage>
        <taxon>Bacteria</taxon>
        <taxon>Pseudomonadati</taxon>
        <taxon>Bacteroidota</taxon>
        <taxon>Cytophagia</taxon>
        <taxon>Cytophagales</taxon>
        <taxon>Reichenbachiellaceae</taxon>
        <taxon>Reichenbachiella</taxon>
    </lineage>
</organism>
<feature type="repeat" description="TPR" evidence="3">
    <location>
        <begin position="452"/>
        <end position="485"/>
    </location>
</feature>
<keyword evidence="6" id="KW-1185">Reference proteome</keyword>
<keyword evidence="2 3" id="KW-0802">TPR repeat</keyword>
<evidence type="ECO:0000256" key="1">
    <source>
        <dbReference type="ARBA" id="ARBA00022737"/>
    </source>
</evidence>
<dbReference type="SMART" id="SM00028">
    <property type="entry name" value="TPR"/>
    <property type="match status" value="4"/>
</dbReference>
<dbReference type="InterPro" id="IPR011990">
    <property type="entry name" value="TPR-like_helical_dom_sf"/>
</dbReference>
<feature type="transmembrane region" description="Helical" evidence="4">
    <location>
        <begin position="47"/>
        <end position="66"/>
    </location>
</feature>
<evidence type="ECO:0000313" key="5">
    <source>
        <dbReference type="EMBL" id="SMD33256.1"/>
    </source>
</evidence>
<keyword evidence="4" id="KW-0472">Membrane</keyword>
<dbReference type="OrthoDB" id="9779074at2"/>
<feature type="repeat" description="TPR" evidence="3">
    <location>
        <begin position="350"/>
        <end position="383"/>
    </location>
</feature>
<sequence>MNKFLQELQRRNVIKASISYAVISWAVLQAADILFPAFEIPDTAIKYILYALIGGFPIWVVFAYVYEWTPTGFRKTTEVAVETSVYQETGKRLNAFIIGGLALAVVLLITDRVFNFTGVSDPTAPQKSIAVLPFENMSSEEDAYFAKGVTEDILTHISKIGDLRVLSNFTLRDYDSKGKTINEIGEELGVGYLLTGSIRKAGEQIRISCQLVQVNPEEQEWAENYDKRMDDIFAIQTQVAEEVASKLQARLSPQEKEKLNQKPTENIAAYNIYLKGREEYNTYEPEAMKRAIGYFKEAIALDPGFGLAYAGLADAYCQGNPSAMRFLPLDYIDTALALGERAVNISPNASEAWKAWAFAYQVKGDFAQAIEKYQRAISLNPNYNPAIGNLANIFALIGRLDEAIPLHIKSIQINPLDFANYTSLGEKYLLLEMFEEAEQAYQQALALNPRGYYSHYGLAYLYDKQGQTDKAKQHLENLVAVDPTDAFLNELAADVAIDVDTALFYHYARQAMSSPDFDPVVYYAVSVGLGCLLWETGQQDSARALIEPTLQSLLKQAEDSDDSYLAANISMCYASIREKTEALRWLSKAIDLGYLDRSSLMTTRLIKSIQQESEFKAMMDELDQKITRMRMNVSAQEEGIRSL</sequence>
<dbReference type="Gene3D" id="3.40.50.10070">
    <property type="entry name" value="TolB, N-terminal domain"/>
    <property type="match status" value="1"/>
</dbReference>
<dbReference type="Gene3D" id="1.25.40.10">
    <property type="entry name" value="Tetratricopeptide repeat domain"/>
    <property type="match status" value="2"/>
</dbReference>
<evidence type="ECO:0000313" key="6">
    <source>
        <dbReference type="Proteomes" id="UP000192472"/>
    </source>
</evidence>
<dbReference type="SUPFAM" id="SSF48452">
    <property type="entry name" value="TPR-like"/>
    <property type="match status" value="1"/>
</dbReference>
<dbReference type="PROSITE" id="PS50005">
    <property type="entry name" value="TPR"/>
    <property type="match status" value="3"/>
</dbReference>
<dbReference type="PANTHER" id="PTHR44227">
    <property type="match status" value="1"/>
</dbReference>
<dbReference type="Pfam" id="PF14559">
    <property type="entry name" value="TPR_19"/>
    <property type="match status" value="1"/>
</dbReference>
<feature type="transmembrane region" description="Helical" evidence="4">
    <location>
        <begin position="12"/>
        <end position="35"/>
    </location>
</feature>
<keyword evidence="4" id="KW-1133">Transmembrane helix</keyword>
<dbReference type="RefSeq" id="WP_084371900.1">
    <property type="nucleotide sequence ID" value="NZ_FWYF01000001.1"/>
</dbReference>
<protein>
    <submittedName>
        <fullName evidence="5">TolB amino-terminal domain-containing protein</fullName>
    </submittedName>
</protein>
<dbReference type="AlphaFoldDB" id="A0A1W2GAD7"/>
<proteinExistence type="predicted"/>
<dbReference type="InterPro" id="IPR013105">
    <property type="entry name" value="TPR_2"/>
</dbReference>
<name>A0A1W2GAD7_REIFA</name>
<reference evidence="5 6" key="1">
    <citation type="submission" date="2017-04" db="EMBL/GenBank/DDBJ databases">
        <authorList>
            <person name="Afonso C.L."/>
            <person name="Miller P.J."/>
            <person name="Scott M.A."/>
            <person name="Spackman E."/>
            <person name="Goraichik I."/>
            <person name="Dimitrov K.M."/>
            <person name="Suarez D.L."/>
            <person name="Swayne D.E."/>
        </authorList>
    </citation>
    <scope>NUCLEOTIDE SEQUENCE [LARGE SCALE GENOMIC DNA]</scope>
    <source>
        <strain evidence="5 6">DSM 26133</strain>
    </source>
</reference>
<evidence type="ECO:0000256" key="2">
    <source>
        <dbReference type="ARBA" id="ARBA00022803"/>
    </source>
</evidence>
<evidence type="ECO:0000256" key="3">
    <source>
        <dbReference type="PROSITE-ProRule" id="PRU00339"/>
    </source>
</evidence>
<dbReference type="InterPro" id="IPR052346">
    <property type="entry name" value="O-mannosyl-transferase_TMTC"/>
</dbReference>
<dbReference type="EMBL" id="FWYF01000001">
    <property type="protein sequence ID" value="SMD33256.1"/>
    <property type="molecule type" value="Genomic_DNA"/>
</dbReference>
<dbReference type="Pfam" id="PF07719">
    <property type="entry name" value="TPR_2"/>
    <property type="match status" value="1"/>
</dbReference>
<dbReference type="PANTHER" id="PTHR44227:SF3">
    <property type="entry name" value="PROTEIN O-MANNOSYL-TRANSFERASE TMTC4"/>
    <property type="match status" value="1"/>
</dbReference>
<keyword evidence="1" id="KW-0677">Repeat</keyword>
<dbReference type="InterPro" id="IPR019734">
    <property type="entry name" value="TPR_rpt"/>
</dbReference>
<dbReference type="Proteomes" id="UP000192472">
    <property type="component" value="Unassembled WGS sequence"/>
</dbReference>
<accession>A0A1W2GAD7</accession>
<feature type="transmembrane region" description="Helical" evidence="4">
    <location>
        <begin position="93"/>
        <end position="110"/>
    </location>
</feature>
<dbReference type="STRING" id="692418.SAMN04488029_1592"/>
<evidence type="ECO:0000256" key="4">
    <source>
        <dbReference type="SAM" id="Phobius"/>
    </source>
</evidence>
<feature type="repeat" description="TPR" evidence="3">
    <location>
        <begin position="418"/>
        <end position="451"/>
    </location>
</feature>
<dbReference type="Pfam" id="PF13176">
    <property type="entry name" value="TPR_7"/>
    <property type="match status" value="1"/>
</dbReference>